<dbReference type="SUPFAM" id="SSF55315">
    <property type="entry name" value="L30e-like"/>
    <property type="match status" value="1"/>
</dbReference>
<name>A0A1H2T2T4_ACIFE</name>
<evidence type="ECO:0000313" key="3">
    <source>
        <dbReference type="Proteomes" id="UP000182379"/>
    </source>
</evidence>
<feature type="domain" description="Ribosomal protein eL8/eL30/eS12/Gadd45" evidence="1">
    <location>
        <begin position="10"/>
        <end position="91"/>
    </location>
</feature>
<dbReference type="RefSeq" id="WP_012938704.1">
    <property type="nucleotide sequence ID" value="NZ_CALAKB010000025.1"/>
</dbReference>
<dbReference type="EMBL" id="FNOP01000001">
    <property type="protein sequence ID" value="SDW38025.1"/>
    <property type="molecule type" value="Genomic_DNA"/>
</dbReference>
<protein>
    <submittedName>
        <fullName evidence="2">Ribosomal protein L7Ae</fullName>
    </submittedName>
</protein>
<dbReference type="Pfam" id="PF01248">
    <property type="entry name" value="Ribosomal_L7Ae"/>
    <property type="match status" value="1"/>
</dbReference>
<evidence type="ECO:0000259" key="1">
    <source>
        <dbReference type="Pfam" id="PF01248"/>
    </source>
</evidence>
<dbReference type="OMA" id="DNELCFA"/>
<comment type="caution">
    <text evidence="2">The sequence shown here is derived from an EMBL/GenBank/DDBJ whole genome shotgun (WGS) entry which is preliminary data.</text>
</comment>
<dbReference type="Proteomes" id="UP000182379">
    <property type="component" value="Unassembled WGS sequence"/>
</dbReference>
<dbReference type="InterPro" id="IPR029064">
    <property type="entry name" value="Ribosomal_eL30-like_sf"/>
</dbReference>
<dbReference type="GO" id="GO:0005840">
    <property type="term" value="C:ribosome"/>
    <property type="evidence" value="ECO:0007669"/>
    <property type="project" value="UniProtKB-KW"/>
</dbReference>
<gene>
    <name evidence="2" type="ORF">SAMN05216495_10199</name>
</gene>
<dbReference type="GeneID" id="78335052"/>
<evidence type="ECO:0000313" key="2">
    <source>
        <dbReference type="EMBL" id="SDW38025.1"/>
    </source>
</evidence>
<organism evidence="2 3">
    <name type="scientific">Acidaminococcus fermentans</name>
    <dbReference type="NCBI Taxonomy" id="905"/>
    <lineage>
        <taxon>Bacteria</taxon>
        <taxon>Bacillati</taxon>
        <taxon>Bacillota</taxon>
        <taxon>Negativicutes</taxon>
        <taxon>Acidaminococcales</taxon>
        <taxon>Acidaminococcaceae</taxon>
        <taxon>Acidaminococcus</taxon>
    </lineage>
</organism>
<dbReference type="AlphaFoldDB" id="A0A1H2T2T4"/>
<keyword evidence="2" id="KW-0689">Ribosomal protein</keyword>
<reference evidence="2 3" key="1">
    <citation type="submission" date="2016-10" db="EMBL/GenBank/DDBJ databases">
        <authorList>
            <person name="Varghese N."/>
            <person name="Submissions S."/>
        </authorList>
    </citation>
    <scope>NUCLEOTIDE SEQUENCE [LARGE SCALE GENOMIC DNA]</scope>
    <source>
        <strain evidence="2 3">WCC6</strain>
    </source>
</reference>
<sequence length="99" mass="10877">MKTDNELCFALSLAQKAGKLASGDQGVWDTLKKKGRARYVLIAADASPRTVEKIRHWCDTEKIPYGMALDRIRLGSAIGKAPRAAVVLLDDGFRKMMGL</sequence>
<proteinExistence type="predicted"/>
<keyword evidence="2" id="KW-0687">Ribonucleoprotein</keyword>
<dbReference type="InterPro" id="IPR004038">
    <property type="entry name" value="Ribosomal_eL8/eL30/eS12/Gad45"/>
</dbReference>
<accession>A0A1H2T2T4</accession>
<dbReference type="Gene3D" id="3.30.1330.30">
    <property type="match status" value="1"/>
</dbReference>